<keyword evidence="2" id="KW-0472">Membrane</keyword>
<dbReference type="GO" id="GO:0000164">
    <property type="term" value="C:protein phosphatase type 1 complex"/>
    <property type="evidence" value="ECO:0007669"/>
    <property type="project" value="TreeGrafter"/>
</dbReference>
<organism evidence="4 5">
    <name type="scientific">Austrofundulus limnaeus</name>
    <name type="common">Annual killifish</name>
    <dbReference type="NCBI Taxonomy" id="52670"/>
    <lineage>
        <taxon>Eukaryota</taxon>
        <taxon>Metazoa</taxon>
        <taxon>Chordata</taxon>
        <taxon>Craniata</taxon>
        <taxon>Vertebrata</taxon>
        <taxon>Euteleostomi</taxon>
        <taxon>Actinopterygii</taxon>
        <taxon>Neopterygii</taxon>
        <taxon>Teleostei</taxon>
        <taxon>Neoteleostei</taxon>
        <taxon>Acanthomorphata</taxon>
        <taxon>Ovalentaria</taxon>
        <taxon>Atherinomorphae</taxon>
        <taxon>Cyprinodontiformes</taxon>
        <taxon>Rivulidae</taxon>
        <taxon>Austrofundulus</taxon>
    </lineage>
</organism>
<feature type="compositionally biased region" description="Polar residues" evidence="1">
    <location>
        <begin position="546"/>
        <end position="558"/>
    </location>
</feature>
<dbReference type="GO" id="GO:0008157">
    <property type="term" value="F:protein phosphatase 1 binding"/>
    <property type="evidence" value="ECO:0007669"/>
    <property type="project" value="TreeGrafter"/>
</dbReference>
<keyword evidence="2" id="KW-1133">Transmembrane helix</keyword>
<feature type="region of interest" description="Disordered" evidence="1">
    <location>
        <begin position="1"/>
        <end position="58"/>
    </location>
</feature>
<feature type="compositionally biased region" description="Polar residues" evidence="1">
    <location>
        <begin position="853"/>
        <end position="866"/>
    </location>
</feature>
<protein>
    <submittedName>
        <fullName evidence="5">Uncharacterized protein LOC106521822</fullName>
    </submittedName>
</protein>
<evidence type="ECO:0000313" key="5">
    <source>
        <dbReference type="RefSeq" id="XP_013870019.1"/>
    </source>
</evidence>
<evidence type="ECO:0000259" key="3">
    <source>
        <dbReference type="PROSITE" id="PS51159"/>
    </source>
</evidence>
<feature type="region of interest" description="Disordered" evidence="1">
    <location>
        <begin position="853"/>
        <end position="905"/>
    </location>
</feature>
<reference evidence="5" key="1">
    <citation type="submission" date="2025-08" db="UniProtKB">
        <authorList>
            <consortium name="RefSeq"/>
        </authorList>
    </citation>
    <scope>IDENTIFICATION</scope>
    <source>
        <strain evidence="5">Quisiro</strain>
        <tissue evidence="5">Liver</tissue>
    </source>
</reference>
<feature type="compositionally biased region" description="Acidic residues" evidence="1">
    <location>
        <begin position="43"/>
        <end position="53"/>
    </location>
</feature>
<name>A0A2I4BQM7_AUSLI</name>
<dbReference type="PANTHER" id="PTHR12307:SF2">
    <property type="entry name" value="PROTEIN PHOSPHATASE 1 REGULATORY SUBUNIT 3A"/>
    <property type="match status" value="1"/>
</dbReference>
<evidence type="ECO:0000256" key="2">
    <source>
        <dbReference type="SAM" id="Phobius"/>
    </source>
</evidence>
<dbReference type="InterPro" id="IPR050782">
    <property type="entry name" value="PP1_regulatory_subunit_3"/>
</dbReference>
<feature type="compositionally biased region" description="Basic and acidic residues" evidence="1">
    <location>
        <begin position="887"/>
        <end position="904"/>
    </location>
</feature>
<dbReference type="AlphaFoldDB" id="A0A2I4BQM7"/>
<feature type="region of interest" description="Disordered" evidence="1">
    <location>
        <begin position="615"/>
        <end position="642"/>
    </location>
</feature>
<feature type="region of interest" description="Disordered" evidence="1">
    <location>
        <begin position="1052"/>
        <end position="1072"/>
    </location>
</feature>
<keyword evidence="4" id="KW-1185">Reference proteome</keyword>
<feature type="region of interest" description="Disordered" evidence="1">
    <location>
        <begin position="336"/>
        <end position="355"/>
    </location>
</feature>
<feature type="region of interest" description="Disordered" evidence="1">
    <location>
        <begin position="410"/>
        <end position="431"/>
    </location>
</feature>
<feature type="domain" description="CBM21" evidence="3">
    <location>
        <begin position="120"/>
        <end position="230"/>
    </location>
</feature>
<feature type="compositionally biased region" description="Basic and acidic residues" evidence="1">
    <location>
        <begin position="770"/>
        <end position="779"/>
    </location>
</feature>
<dbReference type="Pfam" id="PF03370">
    <property type="entry name" value="CBM_21"/>
    <property type="match status" value="1"/>
</dbReference>
<feature type="compositionally biased region" description="Polar residues" evidence="1">
    <location>
        <begin position="615"/>
        <end position="625"/>
    </location>
</feature>
<dbReference type="KEGG" id="alim:106521822"/>
<feature type="compositionally biased region" description="Basic and acidic residues" evidence="1">
    <location>
        <begin position="794"/>
        <end position="803"/>
    </location>
</feature>
<dbReference type="GeneID" id="106521822"/>
<dbReference type="RefSeq" id="XP_013870019.1">
    <property type="nucleotide sequence ID" value="XM_014014565.1"/>
</dbReference>
<dbReference type="CDD" id="cd22255">
    <property type="entry name" value="PBD_PPP1R3A"/>
    <property type="match status" value="1"/>
</dbReference>
<dbReference type="Gene3D" id="2.60.40.2440">
    <property type="entry name" value="Carbohydrate binding type-21 domain"/>
    <property type="match status" value="1"/>
</dbReference>
<feature type="compositionally biased region" description="Basic and acidic residues" evidence="1">
    <location>
        <begin position="1129"/>
        <end position="1148"/>
    </location>
</feature>
<feature type="region of interest" description="Disordered" evidence="1">
    <location>
        <begin position="770"/>
        <end position="837"/>
    </location>
</feature>
<gene>
    <name evidence="5" type="primary">LOC106521822</name>
</gene>
<dbReference type="Proteomes" id="UP000192220">
    <property type="component" value="Unplaced"/>
</dbReference>
<dbReference type="GO" id="GO:2001069">
    <property type="term" value="F:glycogen binding"/>
    <property type="evidence" value="ECO:0007669"/>
    <property type="project" value="TreeGrafter"/>
</dbReference>
<dbReference type="PROSITE" id="PS51159">
    <property type="entry name" value="CBM21"/>
    <property type="match status" value="1"/>
</dbReference>
<dbReference type="GO" id="GO:0005979">
    <property type="term" value="P:regulation of glycogen biosynthetic process"/>
    <property type="evidence" value="ECO:0007669"/>
    <property type="project" value="TreeGrafter"/>
</dbReference>
<feature type="compositionally biased region" description="Basic and acidic residues" evidence="1">
    <location>
        <begin position="258"/>
        <end position="268"/>
    </location>
</feature>
<feature type="region of interest" description="Disordered" evidence="1">
    <location>
        <begin position="242"/>
        <end position="272"/>
    </location>
</feature>
<feature type="region of interest" description="Disordered" evidence="1">
    <location>
        <begin position="1122"/>
        <end position="1159"/>
    </location>
</feature>
<dbReference type="InterPro" id="IPR005036">
    <property type="entry name" value="CBM21_dom"/>
</dbReference>
<dbReference type="InParanoid" id="A0A2I4BQM7"/>
<keyword evidence="2" id="KW-0812">Transmembrane</keyword>
<proteinExistence type="predicted"/>
<dbReference type="STRING" id="52670.A0A2I4BQM7"/>
<dbReference type="OrthoDB" id="1881at2759"/>
<dbReference type="InterPro" id="IPR038175">
    <property type="entry name" value="CBM21_dom_sf"/>
</dbReference>
<dbReference type="PANTHER" id="PTHR12307">
    <property type="entry name" value="PROTEIN PHOSPHATASE 1 REGULATORY SUBUNIT"/>
    <property type="match status" value="1"/>
</dbReference>
<evidence type="ECO:0000256" key="1">
    <source>
        <dbReference type="SAM" id="MobiDB-lite"/>
    </source>
</evidence>
<feature type="transmembrane region" description="Helical" evidence="2">
    <location>
        <begin position="1200"/>
        <end position="1221"/>
    </location>
</feature>
<feature type="region of interest" description="Disordered" evidence="1">
    <location>
        <begin position="533"/>
        <end position="561"/>
    </location>
</feature>
<sequence length="1236" mass="137317">MDALHVQVFKEAGPMAEAREDERGEEQDAEGMEASSSPAGSTTEEETDEDSEPEPPPVIRRKVSFADAFGLNLVSVKEFDNADVTEPEVSWAKGREVTRLAEEFYLSCLFTVPSTPEELDQRLHAQMIELESIELLPGTSTLRGIIRVLNLCYSKSVYARVSLDRWRGYFDLQAEYIPGSSDRKTDRFTFSYTLVPPFETGGTRLEFCLRYETPEGTFWANNQEMNYVLFCHQKGQTSVAQTDEESSYRSKRSCLKSNRSEDSEEKNKGTINTHLAANLEAAPKLVKSGRETTISAETLLHNEEPKPWVESVKSRRRATRLARVQDYLSKTMQRLNDSAHDQRGSQRVPAPWGDSGSLPYECQKIQSSESPQVLTYHQIPLLPLDWNNDPPQRCETADVGDILAGRAKMTLPNTSEEKPAHDAWGTTNKAERKEASVSDVWQAFLNGPSCEDRSDLPESEWLQTAALVSPSNDRKPQIQYSAESQEFQELQAGTDTATATHPLAACQPLSDTCEPLSAVVALNTKDHQPEEAYVSSLGDDNGATKAASQRSQTNSVTDTPLEFSLERAPPVSVDADSTSECHEQEVWEQECGGIIAAGTGGGVKPFALHTTDLVTSSRESQTTDMISEDARQDEGLSSSGDREVTATAHNAADDMLAFEETIGLEKNDGARDVFSVSRQEVEEEIMTDYTENKASTCEEIFRPKETKDEVESQEAGLTGEGKEIIKISHQQICQHEVLQDNCSGQIEKILMLEACGTSVQNKKDLVKEMEKSADLKSENVSESNPLGDGNRLSCDGKAKEQREISLSANFRPTVDRTESKKTFQISQDMPIGSTDKCNPNLLEVIEMRLTHSQQDLKSQNGNSRSETSPEDDTAKKNAPMKATSTEHQPEESGRTEDLSPEDKSIGIGKLQIEALREMMGNGESPQIEKCTSAQLSAQVESSSIGENEKPSIGTKGAVTAVNSAALKVLEPRKKQMVIERFGEGFVSKIWEEIFIREVQTSSRRTNPADEMRNMVTDAMHVCHFLSEYNAFDSGVVSLTELPTDLNLSLGQASEQTSATESNKCSTQSKSQSEATQKTHLLFKLETNFNSNLTTTSDAQIGAPLFQSTQVLASPKDKENCSQIKARSVTRQETKSQTEDHVLTRKRSLDPSSNLSNKHLNSSEKLKESDALLWWTILYTISHLTRLVICTVLVGGFFVVVFLYDFPAFFAFYLFSMCWWVYTWKRHRVTADNRVTG</sequence>
<evidence type="ECO:0000313" key="4">
    <source>
        <dbReference type="Proteomes" id="UP000192220"/>
    </source>
</evidence>
<accession>A0A2I4BQM7</accession>
<feature type="compositionally biased region" description="Basic and acidic residues" evidence="1">
    <location>
        <begin position="628"/>
        <end position="642"/>
    </location>
</feature>